<organism evidence="1">
    <name type="scientific">Aliivibrio wodanis</name>
    <dbReference type="NCBI Taxonomy" id="80852"/>
    <lineage>
        <taxon>Bacteria</taxon>
        <taxon>Pseudomonadati</taxon>
        <taxon>Pseudomonadota</taxon>
        <taxon>Gammaproteobacteria</taxon>
        <taxon>Vibrionales</taxon>
        <taxon>Vibrionaceae</taxon>
        <taxon>Aliivibrio</taxon>
    </lineage>
</organism>
<proteinExistence type="predicted"/>
<evidence type="ECO:0000313" key="1">
    <source>
        <dbReference type="EMBL" id="VVV06353.1"/>
    </source>
</evidence>
<gene>
    <name evidence="1" type="ORF">AW0309160_03843</name>
</gene>
<dbReference type="EMBL" id="LR721751">
    <property type="protein sequence ID" value="VVV06353.1"/>
    <property type="molecule type" value="Genomic_DNA"/>
</dbReference>
<reference evidence="1" key="1">
    <citation type="submission" date="2019-09" db="EMBL/GenBank/DDBJ databases">
        <authorList>
            <person name="Hjerde E."/>
        </authorList>
    </citation>
    <scope>NUCLEOTIDE SEQUENCE</scope>
    <source>
        <strain evidence="1">06/09/160</strain>
    </source>
</reference>
<name>A0A5Q4Z062_9GAMM</name>
<accession>A0A5Q4Z062</accession>
<sequence length="325" mass="36655">MCKQTNYSKYQKRVIKFLNDLLGTDTSFSYERAKNNHLKVLIDGVPKPIYTGSTPSDCKSINNFMAEVKRELKASKLESEEVLKPAKVKLTDFIKQSNDKLIQSSIKSLRTRVTTLKSQEETLVLETKSIESVSTKRVEVVKHAISYALQARKQGAYIKAKEMSEIEKTVITHLNFMLPSMAYYAELLESKTKYQKKQGEQINKLAPVEENELCNNVVQLEEKPAKELIQDSAPMAKTETTQQPVSTMIITTSTSSDSATDLMAMSANNRVSLLRNLTKDQALLLIEDINQAMAQNREEDIQAVVDLIRDKDLPLEAIISRMEAA</sequence>
<protein>
    <submittedName>
        <fullName evidence="1">Uncharacterized protein</fullName>
    </submittedName>
</protein>
<dbReference type="AlphaFoldDB" id="A0A5Q4Z062"/>